<dbReference type="PANTHER" id="PTHR32071:SF120">
    <property type="entry name" value="TRANSCRIPTIONAL REGULATOR-RELATED"/>
    <property type="match status" value="1"/>
</dbReference>
<keyword evidence="6" id="KW-1185">Reference proteome</keyword>
<dbReference type="InterPro" id="IPR003593">
    <property type="entry name" value="AAA+_ATPase"/>
</dbReference>
<name>A0ABW2IPY3_9GAMM</name>
<dbReference type="SMART" id="SM00382">
    <property type="entry name" value="AAA"/>
    <property type="match status" value="1"/>
</dbReference>
<dbReference type="EMBL" id="JBHTBD010000001">
    <property type="protein sequence ID" value="MFC7293245.1"/>
    <property type="molecule type" value="Genomic_DNA"/>
</dbReference>
<proteinExistence type="predicted"/>
<dbReference type="CDD" id="cd00009">
    <property type="entry name" value="AAA"/>
    <property type="match status" value="1"/>
</dbReference>
<dbReference type="InterPro" id="IPR027417">
    <property type="entry name" value="P-loop_NTPase"/>
</dbReference>
<feature type="domain" description="Sigma-54 factor interaction" evidence="4">
    <location>
        <begin position="143"/>
        <end position="370"/>
    </location>
</feature>
<accession>A0ABW2IPY3</accession>
<dbReference type="RefSeq" id="WP_100688917.1">
    <property type="nucleotide sequence ID" value="NZ_JBHTBD010000001.1"/>
</dbReference>
<evidence type="ECO:0000313" key="5">
    <source>
        <dbReference type="EMBL" id="MFC7293245.1"/>
    </source>
</evidence>
<dbReference type="InterPro" id="IPR058031">
    <property type="entry name" value="AAA_lid_NorR"/>
</dbReference>
<dbReference type="Proteomes" id="UP001596506">
    <property type="component" value="Unassembled WGS sequence"/>
</dbReference>
<dbReference type="SUPFAM" id="SSF46689">
    <property type="entry name" value="Homeodomain-like"/>
    <property type="match status" value="1"/>
</dbReference>
<organism evidence="5 6">
    <name type="scientific">Marinobacter aromaticivorans</name>
    <dbReference type="NCBI Taxonomy" id="1494078"/>
    <lineage>
        <taxon>Bacteria</taxon>
        <taxon>Pseudomonadati</taxon>
        <taxon>Pseudomonadota</taxon>
        <taxon>Gammaproteobacteria</taxon>
        <taxon>Pseudomonadales</taxon>
        <taxon>Marinobacteraceae</taxon>
        <taxon>Marinobacter</taxon>
    </lineage>
</organism>
<dbReference type="Pfam" id="PF00158">
    <property type="entry name" value="Sigma54_activat"/>
    <property type="match status" value="1"/>
</dbReference>
<protein>
    <submittedName>
        <fullName evidence="5">Sigma 54-interacting transcriptional regulator</fullName>
    </submittedName>
</protein>
<dbReference type="Gene3D" id="1.10.10.60">
    <property type="entry name" value="Homeodomain-like"/>
    <property type="match status" value="1"/>
</dbReference>
<evidence type="ECO:0000256" key="2">
    <source>
        <dbReference type="ARBA" id="ARBA00022840"/>
    </source>
</evidence>
<dbReference type="InterPro" id="IPR009057">
    <property type="entry name" value="Homeodomain-like_sf"/>
</dbReference>
<dbReference type="Gene3D" id="3.40.50.300">
    <property type="entry name" value="P-loop containing nucleotide triphosphate hydrolases"/>
    <property type="match status" value="1"/>
</dbReference>
<comment type="caution">
    <text evidence="5">The sequence shown here is derived from an EMBL/GenBank/DDBJ whole genome shotgun (WGS) entry which is preliminary data.</text>
</comment>
<keyword evidence="2" id="KW-0067">ATP-binding</keyword>
<dbReference type="PROSITE" id="PS50045">
    <property type="entry name" value="SIGMA54_INTERACT_4"/>
    <property type="match status" value="1"/>
</dbReference>
<dbReference type="InterPro" id="IPR002078">
    <property type="entry name" value="Sigma_54_int"/>
</dbReference>
<dbReference type="Pfam" id="PF25601">
    <property type="entry name" value="AAA_lid_14"/>
    <property type="match status" value="1"/>
</dbReference>
<dbReference type="SUPFAM" id="SSF52540">
    <property type="entry name" value="P-loop containing nucleoside triphosphate hydrolases"/>
    <property type="match status" value="1"/>
</dbReference>
<dbReference type="PANTHER" id="PTHR32071">
    <property type="entry name" value="TRANSCRIPTIONAL REGULATORY PROTEIN"/>
    <property type="match status" value="1"/>
</dbReference>
<dbReference type="Gene3D" id="1.10.8.60">
    <property type="match status" value="1"/>
</dbReference>
<reference evidence="6" key="1">
    <citation type="journal article" date="2019" name="Int. J. Syst. Evol. Microbiol.">
        <title>The Global Catalogue of Microorganisms (GCM) 10K type strain sequencing project: providing services to taxonomists for standard genome sequencing and annotation.</title>
        <authorList>
            <consortium name="The Broad Institute Genomics Platform"/>
            <consortium name="The Broad Institute Genome Sequencing Center for Infectious Disease"/>
            <person name="Wu L."/>
            <person name="Ma J."/>
        </authorList>
    </citation>
    <scope>NUCLEOTIDE SEQUENCE [LARGE SCALE GENOMIC DNA]</scope>
    <source>
        <strain evidence="6">CCUG 60559</strain>
    </source>
</reference>
<gene>
    <name evidence="5" type="ORF">ACFQQA_00765</name>
</gene>
<evidence type="ECO:0000256" key="3">
    <source>
        <dbReference type="SAM" id="MobiDB-lite"/>
    </source>
</evidence>
<evidence type="ECO:0000259" key="4">
    <source>
        <dbReference type="PROSITE" id="PS50045"/>
    </source>
</evidence>
<sequence length="461" mass="50956">MVEKRPLVWLSAANSNNCVRKELEANWNLIDFNLDEPVPLFTCVPEGARVGVLEFPSVRGGRMPWPESWLEMLDLKYWVAIAPELPANGTRAAQLISRYCSDFHTLPVDSQRISMALGHLWGMAAIIEPASSFVHDDYQNLALLGDSQAIRHVRSLLQRFSTTLEPVLISGESSTGKEAAARFLHSHSARAAGPLVTINCAALPTSLTQSELFGYEKGAFTSALSCRQGRLEQADGGSLVFSGINELKPEQQSIILRFLEESQIERVGGSAQITVDCRIITTTSEPLPDLVALGRFRSDVYFRLGSLEVKLPPLRDRREDILTLARSLLEALPQGANPKRLSKEAKKCLLSHSWPGNLQELQNRLRQGWLLSERSVIQASDLGFSPPGSGADALSSLSLKEFRDRADRQALLCSLQLANHNMSEAARLLKVSRASLYRLLDRHNSNPLNHPADKKPDPKGD</sequence>
<feature type="region of interest" description="Disordered" evidence="3">
    <location>
        <begin position="442"/>
        <end position="461"/>
    </location>
</feature>
<feature type="compositionally biased region" description="Basic and acidic residues" evidence="3">
    <location>
        <begin position="451"/>
        <end position="461"/>
    </location>
</feature>
<evidence type="ECO:0000256" key="1">
    <source>
        <dbReference type="ARBA" id="ARBA00022741"/>
    </source>
</evidence>
<keyword evidence="1" id="KW-0547">Nucleotide-binding</keyword>
<evidence type="ECO:0000313" key="6">
    <source>
        <dbReference type="Proteomes" id="UP001596506"/>
    </source>
</evidence>